<protein>
    <submittedName>
        <fullName evidence="2">Uncharacterized protein</fullName>
    </submittedName>
</protein>
<accession>A0ABV6ABL9</accession>
<sequence length="275" mass="29383">MGDDLTRRRRSGNVVVSVLAIVGILGIAGLMYQDGRFDGLLGGTGATTEPAPVNAFLGTPMANWAEGATGFTAPPPAQVGTYGPDRVAAFTDRVRAMLVAARLNPDVLTGKTLQPVLDLYAPDARAEVKGTQAELGWARTLISPKVRLAADPPRVSGSMTITTGDRGALLAKTNFIVAYAFQHDAPQRLGDPTDRIVVERWEMEYLLHEEDGLGLWFGKGDGFTYLMDCGPAKEGLLAPTFGANRRVQPTGPAAEHDQSYYLDHTKPIGTENSCA</sequence>
<dbReference type="Proteomes" id="UP001589693">
    <property type="component" value="Unassembled WGS sequence"/>
</dbReference>
<name>A0ABV6ABL9_9PSEU</name>
<organism evidence="2 3">
    <name type="scientific">Allokutzneria oryzae</name>
    <dbReference type="NCBI Taxonomy" id="1378989"/>
    <lineage>
        <taxon>Bacteria</taxon>
        <taxon>Bacillati</taxon>
        <taxon>Actinomycetota</taxon>
        <taxon>Actinomycetes</taxon>
        <taxon>Pseudonocardiales</taxon>
        <taxon>Pseudonocardiaceae</taxon>
        <taxon>Allokutzneria</taxon>
    </lineage>
</organism>
<dbReference type="EMBL" id="JBHLZU010000033">
    <property type="protein sequence ID" value="MFB9909314.1"/>
    <property type="molecule type" value="Genomic_DNA"/>
</dbReference>
<evidence type="ECO:0000313" key="3">
    <source>
        <dbReference type="Proteomes" id="UP001589693"/>
    </source>
</evidence>
<evidence type="ECO:0000256" key="1">
    <source>
        <dbReference type="SAM" id="Phobius"/>
    </source>
</evidence>
<feature type="transmembrane region" description="Helical" evidence="1">
    <location>
        <begin position="12"/>
        <end position="32"/>
    </location>
</feature>
<evidence type="ECO:0000313" key="2">
    <source>
        <dbReference type="EMBL" id="MFB9909314.1"/>
    </source>
</evidence>
<proteinExistence type="predicted"/>
<keyword evidence="1" id="KW-0472">Membrane</keyword>
<keyword evidence="1" id="KW-1133">Transmembrane helix</keyword>
<gene>
    <name evidence="2" type="ORF">ACFFQA_35710</name>
</gene>
<keyword evidence="3" id="KW-1185">Reference proteome</keyword>
<dbReference type="RefSeq" id="WP_377862117.1">
    <property type="nucleotide sequence ID" value="NZ_JBHLZU010000033.1"/>
</dbReference>
<keyword evidence="1" id="KW-0812">Transmembrane</keyword>
<reference evidence="2 3" key="1">
    <citation type="submission" date="2024-09" db="EMBL/GenBank/DDBJ databases">
        <authorList>
            <person name="Sun Q."/>
            <person name="Mori K."/>
        </authorList>
    </citation>
    <scope>NUCLEOTIDE SEQUENCE [LARGE SCALE GENOMIC DNA]</scope>
    <source>
        <strain evidence="2 3">TBRC 7907</strain>
    </source>
</reference>
<comment type="caution">
    <text evidence="2">The sequence shown here is derived from an EMBL/GenBank/DDBJ whole genome shotgun (WGS) entry which is preliminary data.</text>
</comment>